<accession>A0ACC2UDP9</accession>
<dbReference type="Proteomes" id="UP001165960">
    <property type="component" value="Unassembled WGS sequence"/>
</dbReference>
<name>A0ACC2UDP9_9FUNG</name>
<dbReference type="EMBL" id="QTSX02000795">
    <property type="protein sequence ID" value="KAJ9084929.1"/>
    <property type="molecule type" value="Genomic_DNA"/>
</dbReference>
<sequence>MLAKWGKELEAIQDVITVISSFGKDTTQVEVSIQKVKIKAILDTGSPVNTVTSKQMKKLKLAPDLNYTQSYRTAGRVSHLCDLKLNPNNESLLTNKETVSCSLGPKPKYLETASLQVIGPKPGTASLQIIEIEPGTNLILEKSLILANEALTTCKLCLDKDPPNLTVSP</sequence>
<protein>
    <submittedName>
        <fullName evidence="1">Uncharacterized protein</fullName>
    </submittedName>
</protein>
<evidence type="ECO:0000313" key="2">
    <source>
        <dbReference type="Proteomes" id="UP001165960"/>
    </source>
</evidence>
<reference evidence="1" key="1">
    <citation type="submission" date="2022-04" db="EMBL/GenBank/DDBJ databases">
        <title>Genome of the entomopathogenic fungus Entomophthora muscae.</title>
        <authorList>
            <person name="Elya C."/>
            <person name="Lovett B.R."/>
            <person name="Lee E."/>
            <person name="Macias A.M."/>
            <person name="Hajek A.E."/>
            <person name="De Bivort B.L."/>
            <person name="Kasson M.T."/>
            <person name="De Fine Licht H.H."/>
            <person name="Stajich J.E."/>
        </authorList>
    </citation>
    <scope>NUCLEOTIDE SEQUENCE</scope>
    <source>
        <strain evidence="1">Berkeley</strain>
    </source>
</reference>
<proteinExistence type="predicted"/>
<evidence type="ECO:0000313" key="1">
    <source>
        <dbReference type="EMBL" id="KAJ9084929.1"/>
    </source>
</evidence>
<keyword evidence="2" id="KW-1185">Reference proteome</keyword>
<gene>
    <name evidence="1" type="ORF">DSO57_1019105</name>
</gene>
<comment type="caution">
    <text evidence="1">The sequence shown here is derived from an EMBL/GenBank/DDBJ whole genome shotgun (WGS) entry which is preliminary data.</text>
</comment>
<organism evidence="1 2">
    <name type="scientific">Entomophthora muscae</name>
    <dbReference type="NCBI Taxonomy" id="34485"/>
    <lineage>
        <taxon>Eukaryota</taxon>
        <taxon>Fungi</taxon>
        <taxon>Fungi incertae sedis</taxon>
        <taxon>Zoopagomycota</taxon>
        <taxon>Entomophthoromycotina</taxon>
        <taxon>Entomophthoromycetes</taxon>
        <taxon>Entomophthorales</taxon>
        <taxon>Entomophthoraceae</taxon>
        <taxon>Entomophthora</taxon>
    </lineage>
</organism>